<sequence>MICSSRRRCVVNDFNRDSHPDVVIGNSGTDSINVFLGIEKFSFTNQTTYSTGPVSSPYSVTIDYFNNGRKLDIIVVNYNDNNFGLLLGHDNEIFDNVMLEVLEYGSHLFFFIVLADYSNNGKMDFYIAKKGIDSLTIYLQTS</sequence>
<comment type="caution">
    <text evidence="2">The sequence shown here is derived from an EMBL/GenBank/DDBJ whole genome shotgun (WGS) entry which is preliminary data.</text>
</comment>
<proteinExistence type="predicted"/>
<reference evidence="2" key="1">
    <citation type="submission" date="2021-02" db="EMBL/GenBank/DDBJ databases">
        <authorList>
            <person name="Nowell W R."/>
        </authorList>
    </citation>
    <scope>NUCLEOTIDE SEQUENCE</scope>
</reference>
<keyword evidence="4" id="KW-1185">Reference proteome</keyword>
<name>A0A814MJP7_ADIRI</name>
<dbReference type="EMBL" id="CAJNOJ010000277">
    <property type="protein sequence ID" value="CAF1363529.1"/>
    <property type="molecule type" value="Genomic_DNA"/>
</dbReference>
<dbReference type="Proteomes" id="UP000663852">
    <property type="component" value="Unassembled WGS sequence"/>
</dbReference>
<dbReference type="Proteomes" id="UP000663828">
    <property type="component" value="Unassembled WGS sequence"/>
</dbReference>
<gene>
    <name evidence="3" type="ORF">EDS130_LOCUS33961</name>
    <name evidence="2" type="ORF">XAT740_LOCUS17246</name>
</gene>
<dbReference type="AlphaFoldDB" id="A0A814MJP7"/>
<dbReference type="InterPro" id="IPR013517">
    <property type="entry name" value="FG-GAP"/>
</dbReference>
<organism evidence="2 4">
    <name type="scientific">Adineta ricciae</name>
    <name type="common">Rotifer</name>
    <dbReference type="NCBI Taxonomy" id="249248"/>
    <lineage>
        <taxon>Eukaryota</taxon>
        <taxon>Metazoa</taxon>
        <taxon>Spiralia</taxon>
        <taxon>Gnathifera</taxon>
        <taxon>Rotifera</taxon>
        <taxon>Eurotatoria</taxon>
        <taxon>Bdelloidea</taxon>
        <taxon>Adinetida</taxon>
        <taxon>Adinetidae</taxon>
        <taxon>Adineta</taxon>
    </lineage>
</organism>
<dbReference type="InterPro" id="IPR028994">
    <property type="entry name" value="Integrin_alpha_N"/>
</dbReference>
<dbReference type="PANTHER" id="PTHR46580">
    <property type="entry name" value="SENSOR KINASE-RELATED"/>
    <property type="match status" value="1"/>
</dbReference>
<dbReference type="EMBL" id="CAJNOR010001121">
    <property type="protein sequence ID" value="CAF1079557.1"/>
    <property type="molecule type" value="Genomic_DNA"/>
</dbReference>
<accession>A0A814MJP7</accession>
<evidence type="ECO:0000313" key="4">
    <source>
        <dbReference type="Proteomes" id="UP000663828"/>
    </source>
</evidence>
<dbReference type="Pfam" id="PF13517">
    <property type="entry name" value="FG-GAP_3"/>
    <property type="match status" value="1"/>
</dbReference>
<keyword evidence="1" id="KW-0732">Signal</keyword>
<evidence type="ECO:0000313" key="3">
    <source>
        <dbReference type="EMBL" id="CAF1363529.1"/>
    </source>
</evidence>
<evidence type="ECO:0000256" key="1">
    <source>
        <dbReference type="ARBA" id="ARBA00022729"/>
    </source>
</evidence>
<dbReference type="OrthoDB" id="10022113at2759"/>
<evidence type="ECO:0000313" key="2">
    <source>
        <dbReference type="EMBL" id="CAF1079557.1"/>
    </source>
</evidence>
<protein>
    <submittedName>
        <fullName evidence="2">Uncharacterized protein</fullName>
    </submittedName>
</protein>
<dbReference type="SUPFAM" id="SSF69318">
    <property type="entry name" value="Integrin alpha N-terminal domain"/>
    <property type="match status" value="1"/>
</dbReference>